<sequence length="241" mass="27562">MWQNKTKHYNTQNTALSLWASFLIPNLVPMRIPFLCVLYPNACNSPLPFAFCVLLIFSSPLFLLIITIHKETSKTMVHYSRKPQVSSKSSKAKVSDLRCHYKNTYETANVINGMSLRKAQQLYRQVLAKTRCIPFKHYNGKTGRTAQAKEWGQTKGRWPRKSVVAMLSLLKNAEANAIEKGLDANKMVIKHVQVDQAARMRRRTFRAHGRIGPYMCSPCHVQLFMSEKKQRVPAPKSAPKK</sequence>
<evidence type="ECO:0000256" key="1">
    <source>
        <dbReference type="ARBA" id="ARBA00009451"/>
    </source>
</evidence>
<dbReference type="InterPro" id="IPR018260">
    <property type="entry name" value="Ribosomal_uL22_CS"/>
</dbReference>
<gene>
    <name evidence="6" type="ORF">STCU_01239</name>
</gene>
<evidence type="ECO:0000313" key="6">
    <source>
        <dbReference type="EMBL" id="EPY35122.1"/>
    </source>
</evidence>
<dbReference type="PROSITE" id="PS00464">
    <property type="entry name" value="RIBOSOMAL_L22"/>
    <property type="match status" value="1"/>
</dbReference>
<dbReference type="InterPro" id="IPR036394">
    <property type="entry name" value="Ribosomal_uL22_sf"/>
</dbReference>
<dbReference type="FunFam" id="3.90.470.10:FF:000016">
    <property type="entry name" value="60S ribosomal protein L17, putative"/>
    <property type="match status" value="1"/>
</dbReference>
<accession>S9UW64</accession>
<dbReference type="GO" id="GO:0003735">
    <property type="term" value="F:structural constituent of ribosome"/>
    <property type="evidence" value="ECO:0007669"/>
    <property type="project" value="InterPro"/>
</dbReference>
<dbReference type="GO" id="GO:0022625">
    <property type="term" value="C:cytosolic large ribosomal subunit"/>
    <property type="evidence" value="ECO:0007669"/>
    <property type="project" value="TreeGrafter"/>
</dbReference>
<dbReference type="AlphaFoldDB" id="S9UW64"/>
<keyword evidence="3 4" id="KW-0687">Ribonucleoprotein</keyword>
<dbReference type="CDD" id="cd00336">
    <property type="entry name" value="Ribosomal_L22"/>
    <property type="match status" value="1"/>
</dbReference>
<dbReference type="OrthoDB" id="274658at2759"/>
<evidence type="ECO:0000256" key="2">
    <source>
        <dbReference type="ARBA" id="ARBA00022980"/>
    </source>
</evidence>
<name>S9UW64_9TRYP</name>
<keyword evidence="2 4" id="KW-0689">Ribosomal protein</keyword>
<keyword evidence="5" id="KW-1133">Transmembrane helix</keyword>
<evidence type="ECO:0000256" key="5">
    <source>
        <dbReference type="SAM" id="Phobius"/>
    </source>
</evidence>
<keyword evidence="5" id="KW-0472">Membrane</keyword>
<keyword evidence="7" id="KW-1185">Reference proteome</keyword>
<dbReference type="PANTHER" id="PTHR11593">
    <property type="entry name" value="60S RIBOSOMAL PROTEIN L17"/>
    <property type="match status" value="1"/>
</dbReference>
<reference evidence="6 7" key="1">
    <citation type="journal article" date="2013" name="PLoS ONE">
        <title>Predicting the Proteins of Angomonas deanei, Strigomonas culicis and Their Respective Endosymbionts Reveals New Aspects of the Trypanosomatidae Family.</title>
        <authorList>
            <person name="Motta M.C."/>
            <person name="Martins A.C."/>
            <person name="de Souza S.S."/>
            <person name="Catta-Preta C.M."/>
            <person name="Silva R."/>
            <person name="Klein C.C."/>
            <person name="de Almeida L.G."/>
            <person name="de Lima Cunha O."/>
            <person name="Ciapina L.P."/>
            <person name="Brocchi M."/>
            <person name="Colabardini A.C."/>
            <person name="de Araujo Lima B."/>
            <person name="Machado C.R."/>
            <person name="de Almeida Soares C.M."/>
            <person name="Probst C.M."/>
            <person name="de Menezes C.B."/>
            <person name="Thompson C.E."/>
            <person name="Bartholomeu D.C."/>
            <person name="Gradia D.F."/>
            <person name="Pavoni D.P."/>
            <person name="Grisard E.C."/>
            <person name="Fantinatti-Garboggini F."/>
            <person name="Marchini F.K."/>
            <person name="Rodrigues-Luiz G.F."/>
            <person name="Wagner G."/>
            <person name="Goldman G.H."/>
            <person name="Fietto J.L."/>
            <person name="Elias M.C."/>
            <person name="Goldman M.H."/>
            <person name="Sagot M.F."/>
            <person name="Pereira M."/>
            <person name="Stoco P.H."/>
            <person name="de Mendonca-Neto R.P."/>
            <person name="Teixeira S.M."/>
            <person name="Maciel T.E."/>
            <person name="de Oliveira Mendes T.A."/>
            <person name="Urmenyi T.P."/>
            <person name="de Souza W."/>
            <person name="Schenkman S."/>
            <person name="de Vasconcelos A.T."/>
        </authorList>
    </citation>
    <scope>NUCLEOTIDE SEQUENCE [LARGE SCALE GENOMIC DNA]</scope>
</reference>
<dbReference type="SUPFAM" id="SSF54843">
    <property type="entry name" value="Ribosomal protein L22"/>
    <property type="match status" value="1"/>
</dbReference>
<feature type="transmembrane region" description="Helical" evidence="5">
    <location>
        <begin position="16"/>
        <end position="40"/>
    </location>
</feature>
<comment type="caution">
    <text evidence="6">The sequence shown here is derived from an EMBL/GenBank/DDBJ whole genome shotgun (WGS) entry which is preliminary data.</text>
</comment>
<dbReference type="GO" id="GO:0002181">
    <property type="term" value="P:cytoplasmic translation"/>
    <property type="evidence" value="ECO:0007669"/>
    <property type="project" value="TreeGrafter"/>
</dbReference>
<feature type="transmembrane region" description="Helical" evidence="5">
    <location>
        <begin position="46"/>
        <end position="66"/>
    </location>
</feature>
<organism evidence="6 7">
    <name type="scientific">Strigomonas culicis</name>
    <dbReference type="NCBI Taxonomy" id="28005"/>
    <lineage>
        <taxon>Eukaryota</taxon>
        <taxon>Discoba</taxon>
        <taxon>Euglenozoa</taxon>
        <taxon>Kinetoplastea</taxon>
        <taxon>Metakinetoplastina</taxon>
        <taxon>Trypanosomatida</taxon>
        <taxon>Trypanosomatidae</taxon>
        <taxon>Strigomonadinae</taxon>
        <taxon>Strigomonas</taxon>
    </lineage>
</organism>
<evidence type="ECO:0000256" key="3">
    <source>
        <dbReference type="ARBA" id="ARBA00023274"/>
    </source>
</evidence>
<comment type="similarity">
    <text evidence="1 4">Belongs to the universal ribosomal protein uL22 family.</text>
</comment>
<dbReference type="PANTHER" id="PTHR11593:SF10">
    <property type="entry name" value="60S RIBOSOMAL PROTEIN L17"/>
    <property type="match status" value="1"/>
</dbReference>
<protein>
    <submittedName>
        <fullName evidence="6">Large subunit ribosomal protein L17e</fullName>
    </submittedName>
</protein>
<dbReference type="NCBIfam" id="TIGR01038">
    <property type="entry name" value="uL22_arch_euk"/>
    <property type="match status" value="1"/>
</dbReference>
<dbReference type="Pfam" id="PF00237">
    <property type="entry name" value="Ribosomal_L22"/>
    <property type="match status" value="1"/>
</dbReference>
<dbReference type="Gene3D" id="3.90.470.10">
    <property type="entry name" value="Ribosomal protein L22/L17"/>
    <property type="match status" value="1"/>
</dbReference>
<dbReference type="Proteomes" id="UP000015354">
    <property type="component" value="Unassembled WGS sequence"/>
</dbReference>
<dbReference type="InterPro" id="IPR005721">
    <property type="entry name" value="Ribosomal_uL22_euk/arc"/>
</dbReference>
<evidence type="ECO:0000313" key="7">
    <source>
        <dbReference type="Proteomes" id="UP000015354"/>
    </source>
</evidence>
<keyword evidence="5" id="KW-0812">Transmembrane</keyword>
<proteinExistence type="inferred from homology"/>
<dbReference type="EMBL" id="ATMH01001239">
    <property type="protein sequence ID" value="EPY35122.1"/>
    <property type="molecule type" value="Genomic_DNA"/>
</dbReference>
<evidence type="ECO:0000256" key="4">
    <source>
        <dbReference type="RuleBase" id="RU004005"/>
    </source>
</evidence>
<dbReference type="InterPro" id="IPR001063">
    <property type="entry name" value="Ribosomal_uL22"/>
</dbReference>